<reference evidence="4" key="1">
    <citation type="journal article" date="2019" name="Int. J. Syst. Evol. Microbiol.">
        <title>The Global Catalogue of Microorganisms (GCM) 10K type strain sequencing project: providing services to taxonomists for standard genome sequencing and annotation.</title>
        <authorList>
            <consortium name="The Broad Institute Genomics Platform"/>
            <consortium name="The Broad Institute Genome Sequencing Center for Infectious Disease"/>
            <person name="Wu L."/>
            <person name="Ma J."/>
        </authorList>
    </citation>
    <scope>NUCLEOTIDE SEQUENCE [LARGE SCALE GENOMIC DNA]</scope>
    <source>
        <strain evidence="4">JCM 17630</strain>
    </source>
</reference>
<name>A0ABP8CCC8_9FLAO</name>
<accession>A0ABP8CCC8</accession>
<feature type="region of interest" description="Disordered" evidence="1">
    <location>
        <begin position="78"/>
        <end position="122"/>
    </location>
</feature>
<protein>
    <submittedName>
        <fullName evidence="3">Uncharacterized protein</fullName>
    </submittedName>
</protein>
<sequence length="122" mass="13303">MKTLKILILFLSLAFASGAVAQNVYTTKTGEKYHKNTCHYLKYSKKEYSLDRAIALGFTACSVCKPPKGGANVASKNSAFSAGNSSYKSTKSATAKQCTGKTQSGSRCKRKTKNTNQRCYQH</sequence>
<evidence type="ECO:0000313" key="4">
    <source>
        <dbReference type="Proteomes" id="UP001501496"/>
    </source>
</evidence>
<evidence type="ECO:0000256" key="1">
    <source>
        <dbReference type="SAM" id="MobiDB-lite"/>
    </source>
</evidence>
<dbReference type="Proteomes" id="UP001501496">
    <property type="component" value="Unassembled WGS sequence"/>
</dbReference>
<feature type="signal peptide" evidence="2">
    <location>
        <begin position="1"/>
        <end position="21"/>
    </location>
</feature>
<feature type="compositionally biased region" description="Low complexity" evidence="1">
    <location>
        <begin position="85"/>
        <end position="96"/>
    </location>
</feature>
<gene>
    <name evidence="3" type="ORF">GCM10022291_24540</name>
</gene>
<keyword evidence="2" id="KW-0732">Signal</keyword>
<dbReference type="EMBL" id="BAABCA010000005">
    <property type="protein sequence ID" value="GAA4237535.1"/>
    <property type="molecule type" value="Genomic_DNA"/>
</dbReference>
<comment type="caution">
    <text evidence="3">The sequence shown here is derived from an EMBL/GenBank/DDBJ whole genome shotgun (WGS) entry which is preliminary data.</text>
</comment>
<dbReference type="RefSeq" id="WP_344788557.1">
    <property type="nucleotide sequence ID" value="NZ_BAABCA010000005.1"/>
</dbReference>
<organism evidence="3 4">
    <name type="scientific">Postechiella marina</name>
    <dbReference type="NCBI Taxonomy" id="943941"/>
    <lineage>
        <taxon>Bacteria</taxon>
        <taxon>Pseudomonadati</taxon>
        <taxon>Bacteroidota</taxon>
        <taxon>Flavobacteriia</taxon>
        <taxon>Flavobacteriales</taxon>
        <taxon>Flavobacteriaceae</taxon>
        <taxon>Postechiella</taxon>
    </lineage>
</organism>
<feature type="compositionally biased region" description="Polar residues" evidence="1">
    <location>
        <begin position="97"/>
        <end position="106"/>
    </location>
</feature>
<evidence type="ECO:0000313" key="3">
    <source>
        <dbReference type="EMBL" id="GAA4237535.1"/>
    </source>
</evidence>
<keyword evidence="4" id="KW-1185">Reference proteome</keyword>
<proteinExistence type="predicted"/>
<feature type="chain" id="PRO_5045707370" evidence="2">
    <location>
        <begin position="22"/>
        <end position="122"/>
    </location>
</feature>
<evidence type="ECO:0000256" key="2">
    <source>
        <dbReference type="SAM" id="SignalP"/>
    </source>
</evidence>